<dbReference type="EMBL" id="LS991953">
    <property type="protein sequence ID" value="SYV92664.1"/>
    <property type="molecule type" value="Genomic_DNA"/>
</dbReference>
<evidence type="ECO:0000313" key="2">
    <source>
        <dbReference type="Proteomes" id="UP000259328"/>
    </source>
</evidence>
<protein>
    <submittedName>
        <fullName evidence="1">Uncharacterized protein</fullName>
    </submittedName>
</protein>
<evidence type="ECO:0000313" key="1">
    <source>
        <dbReference type="EMBL" id="SYV92664.1"/>
    </source>
</evidence>
<reference evidence="2" key="1">
    <citation type="submission" date="2018-06" db="EMBL/GenBank/DDBJ databases">
        <authorList>
            <consortium name="Pathogen Informatics"/>
        </authorList>
    </citation>
    <scope>NUCLEOTIDE SEQUENCE [LARGE SCALE GENOMIC DNA]</scope>
    <source>
        <strain evidence="2">NCTC10124</strain>
    </source>
</reference>
<dbReference type="AlphaFoldDB" id="A0A3B0PGX7"/>
<organism evidence="1 2">
    <name type="scientific">Mycoplasmopsis synoviae</name>
    <name type="common">Mycoplasma synoviae</name>
    <dbReference type="NCBI Taxonomy" id="2109"/>
    <lineage>
        <taxon>Bacteria</taxon>
        <taxon>Bacillati</taxon>
        <taxon>Mycoplasmatota</taxon>
        <taxon>Mycoplasmoidales</taxon>
        <taxon>Metamycoplasmataceae</taxon>
        <taxon>Mycoplasmopsis</taxon>
    </lineage>
</organism>
<accession>A0A3B0PGX7</accession>
<name>A0A3B0PGX7_MYCSY</name>
<dbReference type="Proteomes" id="UP000259328">
    <property type="component" value="Chromosome"/>
</dbReference>
<gene>
    <name evidence="1" type="ORF">NCTC10124_00391</name>
</gene>
<proteinExistence type="predicted"/>
<sequence>MVGITEKILIKNVKALSNHSKCPIKIPNVTPINTSTNVTTSDSRSEYLRPCQINVQKSFPLEVVPNKCPLKKGCK</sequence>